<evidence type="ECO:0000313" key="1">
    <source>
        <dbReference type="EnsemblPlants" id="QL03p032232:mrna"/>
    </source>
</evidence>
<name>A0A7N2L7L0_QUELO</name>
<dbReference type="EnsemblPlants" id="QL03p032232:mrna">
    <property type="protein sequence ID" value="QL03p032232:mrna"/>
    <property type="gene ID" value="QL03p032232"/>
</dbReference>
<organism evidence="1 2">
    <name type="scientific">Quercus lobata</name>
    <name type="common">Valley oak</name>
    <dbReference type="NCBI Taxonomy" id="97700"/>
    <lineage>
        <taxon>Eukaryota</taxon>
        <taxon>Viridiplantae</taxon>
        <taxon>Streptophyta</taxon>
        <taxon>Embryophyta</taxon>
        <taxon>Tracheophyta</taxon>
        <taxon>Spermatophyta</taxon>
        <taxon>Magnoliopsida</taxon>
        <taxon>eudicotyledons</taxon>
        <taxon>Gunneridae</taxon>
        <taxon>Pentapetalae</taxon>
        <taxon>rosids</taxon>
        <taxon>fabids</taxon>
        <taxon>Fagales</taxon>
        <taxon>Fagaceae</taxon>
        <taxon>Quercus</taxon>
    </lineage>
</organism>
<dbReference type="Gramene" id="QL03p032232:mrna">
    <property type="protein sequence ID" value="QL03p032232:mrna"/>
    <property type="gene ID" value="QL03p032232"/>
</dbReference>
<dbReference type="PANTHER" id="PTHR34223">
    <property type="entry name" value="OS11G0201299 PROTEIN"/>
    <property type="match status" value="1"/>
</dbReference>
<accession>A0A7N2L7L0</accession>
<sequence>MKEAFHVRDHKSNIALDRVSELLDYLQQHILSYLSINEVFQSPMLSKRRKHVWTAVPVLKVHTTLFGSSEVKKNLHIQRKLWDFFFFVEKNLGRHCKQRLNTKEFSLIHYLDNRKSFSLVDHDKTIQKLVAGSPVIEDMKFMKCHGLKSIKFSSLIKAKSIEVELNDDHERV</sequence>
<dbReference type="InParanoid" id="A0A7N2L7L0"/>
<reference evidence="1 2" key="1">
    <citation type="journal article" date="2016" name="G3 (Bethesda)">
        <title>First Draft Assembly and Annotation of the Genome of a California Endemic Oak Quercus lobata Nee (Fagaceae).</title>
        <authorList>
            <person name="Sork V.L."/>
            <person name="Fitz-Gibbon S.T."/>
            <person name="Puiu D."/>
            <person name="Crepeau M."/>
            <person name="Gugger P.F."/>
            <person name="Sherman R."/>
            <person name="Stevens K."/>
            <person name="Langley C.H."/>
            <person name="Pellegrini M."/>
            <person name="Salzberg S.L."/>
        </authorList>
    </citation>
    <scope>NUCLEOTIDE SEQUENCE [LARGE SCALE GENOMIC DNA]</scope>
    <source>
        <strain evidence="1 2">cv. SW786</strain>
    </source>
</reference>
<reference evidence="1" key="2">
    <citation type="submission" date="2021-01" db="UniProtKB">
        <authorList>
            <consortium name="EnsemblPlants"/>
        </authorList>
    </citation>
    <scope>IDENTIFICATION</scope>
</reference>
<keyword evidence="2" id="KW-1185">Reference proteome</keyword>
<dbReference type="Proteomes" id="UP000594261">
    <property type="component" value="Chromosome 3"/>
</dbReference>
<protein>
    <submittedName>
        <fullName evidence="1">Uncharacterized protein</fullName>
    </submittedName>
</protein>
<dbReference type="EMBL" id="LRBV02000003">
    <property type="status" value="NOT_ANNOTATED_CDS"/>
    <property type="molecule type" value="Genomic_DNA"/>
</dbReference>
<dbReference type="PANTHER" id="PTHR34223:SF51">
    <property type="entry name" value="OS06G0556300 PROTEIN"/>
    <property type="match status" value="1"/>
</dbReference>
<dbReference type="AlphaFoldDB" id="A0A7N2L7L0"/>
<dbReference type="InterPro" id="IPR053197">
    <property type="entry name" value="F-box_SCFL_complex_component"/>
</dbReference>
<proteinExistence type="predicted"/>
<evidence type="ECO:0000313" key="2">
    <source>
        <dbReference type="Proteomes" id="UP000594261"/>
    </source>
</evidence>